<evidence type="ECO:0000256" key="8">
    <source>
        <dbReference type="ARBA" id="ARBA00048173"/>
    </source>
</evidence>
<name>A0A3M6RLE7_9BURK</name>
<comment type="similarity">
    <text evidence="7">Belongs to the bacterial reverse transcriptase family.</text>
</comment>
<dbReference type="InterPro" id="IPR000477">
    <property type="entry name" value="RT_dom"/>
</dbReference>
<dbReference type="CDD" id="cd03487">
    <property type="entry name" value="RT_Bac_retron_II"/>
    <property type="match status" value="1"/>
</dbReference>
<keyword evidence="2" id="KW-0808">Transferase</keyword>
<dbReference type="Pfam" id="PF00078">
    <property type="entry name" value="RVT_1"/>
    <property type="match status" value="1"/>
</dbReference>
<keyword evidence="9" id="KW-0175">Coiled coil</keyword>
<dbReference type="AlphaFoldDB" id="A0A3M6RLE7"/>
<dbReference type="PANTHER" id="PTHR34047">
    <property type="entry name" value="NUCLEAR INTRON MATURASE 1, MITOCHONDRIAL-RELATED"/>
    <property type="match status" value="1"/>
</dbReference>
<evidence type="ECO:0000256" key="5">
    <source>
        <dbReference type="ARBA" id="ARBA00022842"/>
    </source>
</evidence>
<dbReference type="GO" id="GO:0003964">
    <property type="term" value="F:RNA-directed DNA polymerase activity"/>
    <property type="evidence" value="ECO:0007669"/>
    <property type="project" value="UniProtKB-KW"/>
</dbReference>
<keyword evidence="3" id="KW-0548">Nucleotidyltransferase</keyword>
<dbReference type="InterPro" id="IPR000123">
    <property type="entry name" value="Reverse_transcriptase_msDNA"/>
</dbReference>
<dbReference type="GO" id="GO:0003723">
    <property type="term" value="F:RNA binding"/>
    <property type="evidence" value="ECO:0007669"/>
    <property type="project" value="InterPro"/>
</dbReference>
<proteinExistence type="inferred from homology"/>
<comment type="caution">
    <text evidence="12">The sequence shown here is derived from an EMBL/GenBank/DDBJ whole genome shotgun (WGS) entry which is preliminary data.</text>
</comment>
<evidence type="ECO:0000256" key="2">
    <source>
        <dbReference type="ARBA" id="ARBA00022679"/>
    </source>
</evidence>
<comment type="catalytic activity">
    <reaction evidence="8">
        <text>DNA(n) + a 2'-deoxyribonucleoside 5'-triphosphate = DNA(n+1) + diphosphate</text>
        <dbReference type="Rhea" id="RHEA:22508"/>
        <dbReference type="Rhea" id="RHEA-COMP:17339"/>
        <dbReference type="Rhea" id="RHEA-COMP:17340"/>
        <dbReference type="ChEBI" id="CHEBI:33019"/>
        <dbReference type="ChEBI" id="CHEBI:61560"/>
        <dbReference type="ChEBI" id="CHEBI:173112"/>
        <dbReference type="EC" id="2.7.7.49"/>
    </reaction>
</comment>
<feature type="region of interest" description="Disordered" evidence="10">
    <location>
        <begin position="519"/>
        <end position="587"/>
    </location>
</feature>
<evidence type="ECO:0000259" key="11">
    <source>
        <dbReference type="PROSITE" id="PS50878"/>
    </source>
</evidence>
<dbReference type="OrthoDB" id="7055795at2"/>
<evidence type="ECO:0000256" key="10">
    <source>
        <dbReference type="SAM" id="MobiDB-lite"/>
    </source>
</evidence>
<feature type="region of interest" description="Disordered" evidence="10">
    <location>
        <begin position="1"/>
        <end position="22"/>
    </location>
</feature>
<sequence>MTRTSDDSASPPPEQLTRAQLRQRIQASSKQAVILQDMQRLGFWPSDQAPTEPLAELVQREAQLSQALAAMAARLRASSDDPQQALRLMRRQRMQAARQRREATRQARAQARYERARSWHERRQHGVLYLGQGVSGGLQHSDNQPERLARWQLPQPANPQQLAQLMGVSVAELRFLAYDRAVARLSHYRSFDLPKKSGGLRRISAPLPRLKRLQYWLLDNILSKVPVHDAAHGFRPGRSICSNAQPHVGKAVVINLDLQDFFPSIAYPRIKGVFRALGYSEQLASIMGLLCTQRPTQAVQLDGQTYHIATGARHLPQGAPSSPALTNILCRRLDRRLHGMAAKLGFAYTRYADDLSFSADAPAQHLVGKLLWRARQIIADEGFTLHPDKLHVMRSAQRQQVTGLVVNAKPSIERSTFKRFRATVFQVEKDGPQGKSWNGNDNVLDALLGYAHFLHMVDPQRGQPWLQRVQALRAAAQAPAQSQPSPAPQQILQLERAANASQAGRGRSAFRRASAQGQAPWAHWWQPAQPPAPVLEPTEAQRQAQRQAQRRQQAQAQAALPTRAQPQRQGAIEPRQRPADPQRASQRNSVMLLEQTLALLVMLFMLRKPSLLLAGLLIHLAYHLLHRSSWWLFLPLLLASLLAPF</sequence>
<dbReference type="Proteomes" id="UP000275180">
    <property type="component" value="Unassembled WGS sequence"/>
</dbReference>
<organism evidence="12 13">
    <name type="scientific">Vandammella animalimorsus</name>
    <dbReference type="NCBI Taxonomy" id="2029117"/>
    <lineage>
        <taxon>Bacteria</taxon>
        <taxon>Pseudomonadati</taxon>
        <taxon>Pseudomonadota</taxon>
        <taxon>Betaproteobacteria</taxon>
        <taxon>Burkholderiales</taxon>
        <taxon>Comamonadaceae</taxon>
        <taxon>Vandammella</taxon>
    </lineage>
</organism>
<reference evidence="12 13" key="1">
    <citation type="submission" date="2018-10" db="EMBL/GenBank/DDBJ databases">
        <title>Comamonadaceae CDC group NO-1 genome sequencing and assembly.</title>
        <authorList>
            <person name="Bernier A.-M."/>
            <person name="Bernard K."/>
        </authorList>
    </citation>
    <scope>NUCLEOTIDE SEQUENCE [LARGE SCALE GENOMIC DNA]</scope>
    <source>
        <strain evidence="12 13">NML180582</strain>
    </source>
</reference>
<evidence type="ECO:0000256" key="4">
    <source>
        <dbReference type="ARBA" id="ARBA00022723"/>
    </source>
</evidence>
<dbReference type="InterPro" id="IPR051083">
    <property type="entry name" value="GrpII_Intron_Splice-Mob/Def"/>
</dbReference>
<dbReference type="EMBL" id="RDQJ01000005">
    <property type="protein sequence ID" value="RMX15998.1"/>
    <property type="molecule type" value="Genomic_DNA"/>
</dbReference>
<evidence type="ECO:0000256" key="6">
    <source>
        <dbReference type="ARBA" id="ARBA00022918"/>
    </source>
</evidence>
<protein>
    <recommendedName>
        <fullName evidence="1">RNA-directed DNA polymerase</fullName>
        <ecNumber evidence="1">2.7.7.49</ecNumber>
    </recommendedName>
</protein>
<keyword evidence="5" id="KW-0460">Magnesium</keyword>
<evidence type="ECO:0000256" key="9">
    <source>
        <dbReference type="SAM" id="Coils"/>
    </source>
</evidence>
<feature type="coiled-coil region" evidence="9">
    <location>
        <begin position="86"/>
        <end position="114"/>
    </location>
</feature>
<evidence type="ECO:0000313" key="12">
    <source>
        <dbReference type="EMBL" id="RMX15998.1"/>
    </source>
</evidence>
<evidence type="ECO:0000256" key="1">
    <source>
        <dbReference type="ARBA" id="ARBA00012493"/>
    </source>
</evidence>
<evidence type="ECO:0000256" key="3">
    <source>
        <dbReference type="ARBA" id="ARBA00022695"/>
    </source>
</evidence>
<evidence type="ECO:0000256" key="7">
    <source>
        <dbReference type="ARBA" id="ARBA00034120"/>
    </source>
</evidence>
<gene>
    <name evidence="12" type="ORF">EBQ34_05365</name>
</gene>
<dbReference type="PANTHER" id="PTHR34047:SF7">
    <property type="entry name" value="RNA-DIRECTED DNA POLYMERASE"/>
    <property type="match status" value="1"/>
</dbReference>
<feature type="compositionally biased region" description="Low complexity" evidence="10">
    <location>
        <begin position="540"/>
        <end position="569"/>
    </location>
</feature>
<evidence type="ECO:0000313" key="13">
    <source>
        <dbReference type="Proteomes" id="UP000275180"/>
    </source>
</evidence>
<keyword evidence="6 12" id="KW-0695">RNA-directed DNA polymerase</keyword>
<dbReference type="EC" id="2.7.7.49" evidence="1"/>
<accession>A0A3M6RLE7</accession>
<dbReference type="PROSITE" id="PS50878">
    <property type="entry name" value="RT_POL"/>
    <property type="match status" value="1"/>
</dbReference>
<dbReference type="PRINTS" id="PR00866">
    <property type="entry name" value="RNADNAPOLMS"/>
</dbReference>
<feature type="domain" description="Reverse transcriptase" evidence="11">
    <location>
        <begin position="174"/>
        <end position="406"/>
    </location>
</feature>
<keyword evidence="4" id="KW-0479">Metal-binding</keyword>
<dbReference type="GO" id="GO:0046872">
    <property type="term" value="F:metal ion binding"/>
    <property type="evidence" value="ECO:0007669"/>
    <property type="project" value="UniProtKB-KW"/>
</dbReference>
<dbReference type="RefSeq" id="WP_122244527.1">
    <property type="nucleotide sequence ID" value="NZ_RDQJ01000005.1"/>
</dbReference>